<accession>E9CU13</accession>
<dbReference type="InterPro" id="IPR002575">
    <property type="entry name" value="Aminoglycoside_PTrfase"/>
</dbReference>
<reference evidence="3" key="2">
    <citation type="submission" date="2010-03" db="EMBL/GenBank/DDBJ databases">
        <title>The genome sequence of Coccidioides posadasii strain Silveira.</title>
        <authorList>
            <consortium name="The Broad Institute Genome Sequencing Center for Infectious Disease"/>
            <person name="Neafsey D."/>
            <person name="Orbach M."/>
            <person name="Henn M.R."/>
            <person name="Cole G.T."/>
            <person name="Galgiani J."/>
            <person name="Gardner M.J."/>
            <person name="Kirkland T.N."/>
            <person name="Taylor J.W."/>
            <person name="Young S.K."/>
            <person name="Zeng Q."/>
            <person name="Koehrsen M."/>
            <person name="Alvarado L."/>
            <person name="Berlin A."/>
            <person name="Borenstein D."/>
            <person name="Chapman S.B."/>
            <person name="Chen Z."/>
            <person name="Engels R."/>
            <person name="Freedman E."/>
            <person name="Gellesch M."/>
            <person name="Goldberg J."/>
            <person name="Griggs A."/>
            <person name="Gujja S."/>
            <person name="Heilman E."/>
            <person name="Heiman D."/>
            <person name="Howarth C."/>
            <person name="Jen D."/>
            <person name="Larson L."/>
            <person name="Mehta T."/>
            <person name="Neiman D."/>
            <person name="Park D."/>
            <person name="Pearson M."/>
            <person name="Richards J."/>
            <person name="Roberts A."/>
            <person name="Saif S."/>
            <person name="Shea T."/>
            <person name="Shenoy N."/>
            <person name="Sisk P."/>
            <person name="Stolte C."/>
            <person name="Sykes S."/>
            <person name="Walk T."/>
            <person name="White J."/>
            <person name="Yandava C."/>
            <person name="Haas B."/>
            <person name="Nusbaum C."/>
            <person name="Birren B."/>
        </authorList>
    </citation>
    <scope>NUCLEOTIDE SEQUENCE [LARGE SCALE GENOMIC DNA]</scope>
    <source>
        <strain evidence="3">RMSCC 757 / Silveira</strain>
    </source>
</reference>
<dbReference type="InterPro" id="IPR011009">
    <property type="entry name" value="Kinase-like_dom_sf"/>
</dbReference>
<dbReference type="Pfam" id="PF01636">
    <property type="entry name" value="APH"/>
    <property type="match status" value="1"/>
</dbReference>
<dbReference type="SUPFAM" id="SSF56112">
    <property type="entry name" value="Protein kinase-like (PK-like)"/>
    <property type="match status" value="1"/>
</dbReference>
<proteinExistence type="predicted"/>
<gene>
    <name evidence="2" type="ORF">CPSG_00948</name>
</gene>
<feature type="domain" description="Aminoglycoside phosphotransferase" evidence="1">
    <location>
        <begin position="37"/>
        <end position="91"/>
    </location>
</feature>
<reference evidence="3" key="1">
    <citation type="journal article" date="2010" name="Genome Res.">
        <title>Population genomic sequencing of Coccidioides fungi reveals recent hybridization and transposon control.</title>
        <authorList>
            <person name="Neafsey D.E."/>
            <person name="Barker B.M."/>
            <person name="Sharpton T.J."/>
            <person name="Stajich J.E."/>
            <person name="Park D.J."/>
            <person name="Whiston E."/>
            <person name="Hung C.-Y."/>
            <person name="McMahan C."/>
            <person name="White J."/>
            <person name="Sykes S."/>
            <person name="Heiman D."/>
            <person name="Young S."/>
            <person name="Zeng Q."/>
            <person name="Abouelleil A."/>
            <person name="Aftuck L."/>
            <person name="Bessette D."/>
            <person name="Brown A."/>
            <person name="FitzGerald M."/>
            <person name="Lui A."/>
            <person name="Macdonald J.P."/>
            <person name="Priest M."/>
            <person name="Orbach M.J."/>
            <person name="Galgiani J.N."/>
            <person name="Kirkland T.N."/>
            <person name="Cole G.T."/>
            <person name="Birren B.W."/>
            <person name="Henn M.R."/>
            <person name="Taylor J.W."/>
            <person name="Rounsley S.D."/>
        </authorList>
    </citation>
    <scope>NUCLEOTIDE SEQUENCE [LARGE SCALE GENOMIC DNA]</scope>
    <source>
        <strain evidence="3">RMSCC 757 / Silveira</strain>
    </source>
</reference>
<organism evidence="3">
    <name type="scientific">Coccidioides posadasii (strain RMSCC 757 / Silveira)</name>
    <name type="common">Valley fever fungus</name>
    <dbReference type="NCBI Taxonomy" id="443226"/>
    <lineage>
        <taxon>Eukaryota</taxon>
        <taxon>Fungi</taxon>
        <taxon>Dikarya</taxon>
        <taxon>Ascomycota</taxon>
        <taxon>Pezizomycotina</taxon>
        <taxon>Eurotiomycetes</taxon>
        <taxon>Eurotiomycetidae</taxon>
        <taxon>Onygenales</taxon>
        <taxon>Onygenaceae</taxon>
        <taxon>Coccidioides</taxon>
    </lineage>
</organism>
<evidence type="ECO:0000259" key="1">
    <source>
        <dbReference type="Pfam" id="PF01636"/>
    </source>
</evidence>
<dbReference type="Proteomes" id="UP000002497">
    <property type="component" value="Unassembled WGS sequence"/>
</dbReference>
<name>E9CU13_COCPS</name>
<dbReference type="HOGENOM" id="CLU_021768_8_1_1"/>
<dbReference type="AlphaFoldDB" id="E9CU13"/>
<evidence type="ECO:0000313" key="2">
    <source>
        <dbReference type="EMBL" id="EFW23049.1"/>
    </source>
</evidence>
<dbReference type="STRING" id="443226.E9CU13"/>
<sequence>MGLFTSERELTQYLLVPAFTYSFKSRAEYDKTFMRAKQIEQLPHQVTFTHGGSKHNTLVDHNRHLSGFLDWESAGWHPEYWEFTTAMRFGRNSWWYQVATWMGVDQCLEELDADIAVNLLTVHAYIGM</sequence>
<evidence type="ECO:0000313" key="3">
    <source>
        <dbReference type="Proteomes" id="UP000002497"/>
    </source>
</evidence>
<protein>
    <recommendedName>
        <fullName evidence="1">Aminoglycoside phosphotransferase domain-containing protein</fullName>
    </recommendedName>
</protein>
<dbReference type="VEuPathDB" id="FungiDB:CPSG_00948"/>
<dbReference type="EMBL" id="GL636486">
    <property type="protein sequence ID" value="EFW23049.1"/>
    <property type="molecule type" value="Genomic_DNA"/>
</dbReference>
<dbReference type="VEuPathDB" id="FungiDB:D8B26_003147"/>
<dbReference type="OMA" id="WESAGWH"/>
<keyword evidence="3" id="KW-1185">Reference proteome</keyword>